<evidence type="ECO:0000256" key="6">
    <source>
        <dbReference type="ARBA" id="ARBA00022989"/>
    </source>
</evidence>
<sequence>MASALGALFVVGGIAVAAYLVPQVWVKAVTPVVAPIAPFVDVALRLVAQGAAVAAIVWAGTLLAGSNPPRGIRGGIFLIVSAVIATFFIARTIGLQIEEVSAGAAITVAVAGGLLGLTYRGLTSTSGERWMQTIEEQGWLSTFSYKRTQGLRVRRLTMLGLLLIGWSGVYTIIAHESLGGGDWKISIPFTGAPRAAITVLSDINYSVPVLLAVLTFWVSWRAVNIPAFADFLIATEAEMNKVSWSSRKRLLQDTVVVLVTVVILTAFLLLVDLFWGWLLSQKFIHVLPPRTTPTGQIDTPLGPKNW</sequence>
<evidence type="ECO:0000256" key="9">
    <source>
        <dbReference type="HAMAP-Rule" id="MF_00422"/>
    </source>
</evidence>
<keyword evidence="6 9" id="KW-1133">Transmembrane helix</keyword>
<protein>
    <recommendedName>
        <fullName evidence="9">Protein translocase subunit SecE</fullName>
    </recommendedName>
</protein>
<evidence type="ECO:0000256" key="1">
    <source>
        <dbReference type="ARBA" id="ARBA00004370"/>
    </source>
</evidence>
<feature type="transmembrane region" description="Helical" evidence="9">
    <location>
        <begin position="42"/>
        <end position="64"/>
    </location>
</feature>
<dbReference type="Pfam" id="PF00584">
    <property type="entry name" value="SecE"/>
    <property type="match status" value="1"/>
</dbReference>
<dbReference type="GO" id="GO:0043952">
    <property type="term" value="P:protein transport by the Sec complex"/>
    <property type="evidence" value="ECO:0007669"/>
    <property type="project" value="UniProtKB-UniRule"/>
</dbReference>
<dbReference type="GO" id="GO:0006605">
    <property type="term" value="P:protein targeting"/>
    <property type="evidence" value="ECO:0007669"/>
    <property type="project" value="UniProtKB-UniRule"/>
</dbReference>
<evidence type="ECO:0000313" key="10">
    <source>
        <dbReference type="EMBL" id="OWK35933.1"/>
    </source>
</evidence>
<evidence type="ECO:0000256" key="4">
    <source>
        <dbReference type="ARBA" id="ARBA00022692"/>
    </source>
</evidence>
<keyword evidence="8 9" id="KW-0472">Membrane</keyword>
<gene>
    <name evidence="9" type="primary">secE</name>
    <name evidence="10" type="ORF">FRUB_08496</name>
</gene>
<feature type="transmembrane region" description="Helical" evidence="9">
    <location>
        <begin position="209"/>
        <end position="234"/>
    </location>
</feature>
<comment type="subunit">
    <text evidence="9">Component of the Sec protein translocase complex. Heterotrimer consisting of SecY, SecE and SecG subunits. The heterotrimers can form oligomers, although 1 heterotrimer is thought to be able to translocate proteins. Interacts with the ribosome. Interacts with SecDF, and other proteins may be involved. Interacts with SecA.</text>
</comment>
<dbReference type="PANTHER" id="PTHR33910">
    <property type="entry name" value="PROTEIN TRANSLOCASE SUBUNIT SECE"/>
    <property type="match status" value="1"/>
</dbReference>
<evidence type="ECO:0000256" key="7">
    <source>
        <dbReference type="ARBA" id="ARBA00023010"/>
    </source>
</evidence>
<dbReference type="NCBIfam" id="TIGR00964">
    <property type="entry name" value="secE_bact"/>
    <property type="match status" value="1"/>
</dbReference>
<keyword evidence="2 9" id="KW-0813">Transport</keyword>
<organism evidence="10 11">
    <name type="scientific">Fimbriiglobus ruber</name>
    <dbReference type="NCBI Taxonomy" id="1908690"/>
    <lineage>
        <taxon>Bacteria</taxon>
        <taxon>Pseudomonadati</taxon>
        <taxon>Planctomycetota</taxon>
        <taxon>Planctomycetia</taxon>
        <taxon>Gemmatales</taxon>
        <taxon>Gemmataceae</taxon>
        <taxon>Fimbriiglobus</taxon>
    </lineage>
</organism>
<dbReference type="GO" id="GO:0065002">
    <property type="term" value="P:intracellular protein transmembrane transport"/>
    <property type="evidence" value="ECO:0007669"/>
    <property type="project" value="UniProtKB-UniRule"/>
</dbReference>
<dbReference type="HAMAP" id="MF_00422">
    <property type="entry name" value="SecE"/>
    <property type="match status" value="1"/>
</dbReference>
<dbReference type="InterPro" id="IPR038379">
    <property type="entry name" value="SecE_sf"/>
</dbReference>
<feature type="transmembrane region" description="Helical" evidence="9">
    <location>
        <begin position="100"/>
        <end position="122"/>
    </location>
</feature>
<keyword evidence="11" id="KW-1185">Reference proteome</keyword>
<keyword evidence="5 9" id="KW-0653">Protein transport</keyword>
<accession>A0A225D4R4</accession>
<keyword evidence="7 9" id="KW-0811">Translocation</keyword>
<reference evidence="11" key="1">
    <citation type="submission" date="2017-06" db="EMBL/GenBank/DDBJ databases">
        <title>Genome analysis of Fimbriiglobus ruber SP5, the first member of the order Planctomycetales with confirmed chitinolytic capability.</title>
        <authorList>
            <person name="Ravin N.V."/>
            <person name="Rakitin A.L."/>
            <person name="Ivanova A.A."/>
            <person name="Beletsky A.V."/>
            <person name="Kulichevskaya I.S."/>
            <person name="Mardanov A.V."/>
            <person name="Dedysh S.N."/>
        </authorList>
    </citation>
    <scope>NUCLEOTIDE SEQUENCE [LARGE SCALE GENOMIC DNA]</scope>
    <source>
        <strain evidence="11">SP5</strain>
    </source>
</reference>
<dbReference type="InterPro" id="IPR001901">
    <property type="entry name" value="Translocase_SecE/Sec61-g"/>
</dbReference>
<evidence type="ECO:0000256" key="5">
    <source>
        <dbReference type="ARBA" id="ARBA00022927"/>
    </source>
</evidence>
<dbReference type="Gene3D" id="1.20.5.1030">
    <property type="entry name" value="Preprotein translocase secy subunit"/>
    <property type="match status" value="1"/>
</dbReference>
<name>A0A225D4R4_9BACT</name>
<dbReference type="GO" id="GO:0009306">
    <property type="term" value="P:protein secretion"/>
    <property type="evidence" value="ECO:0007669"/>
    <property type="project" value="UniProtKB-UniRule"/>
</dbReference>
<dbReference type="Proteomes" id="UP000214646">
    <property type="component" value="Unassembled WGS sequence"/>
</dbReference>
<comment type="caution">
    <text evidence="10">The sequence shown here is derived from an EMBL/GenBank/DDBJ whole genome shotgun (WGS) entry which is preliminary data.</text>
</comment>
<evidence type="ECO:0000313" key="11">
    <source>
        <dbReference type="Proteomes" id="UP000214646"/>
    </source>
</evidence>
<dbReference type="EMBL" id="NIDE01000017">
    <property type="protein sequence ID" value="OWK35933.1"/>
    <property type="molecule type" value="Genomic_DNA"/>
</dbReference>
<dbReference type="GO" id="GO:0008320">
    <property type="term" value="F:protein transmembrane transporter activity"/>
    <property type="evidence" value="ECO:0007669"/>
    <property type="project" value="UniProtKB-UniRule"/>
</dbReference>
<keyword evidence="4 9" id="KW-0812">Transmembrane</keyword>
<evidence type="ECO:0000256" key="8">
    <source>
        <dbReference type="ARBA" id="ARBA00023136"/>
    </source>
</evidence>
<dbReference type="InterPro" id="IPR005807">
    <property type="entry name" value="SecE_bac"/>
</dbReference>
<comment type="subcellular location">
    <subcellularLocation>
        <location evidence="1">Membrane</location>
    </subcellularLocation>
</comment>
<feature type="transmembrane region" description="Helical" evidence="9">
    <location>
        <begin position="255"/>
        <end position="278"/>
    </location>
</feature>
<proteinExistence type="inferred from homology"/>
<dbReference type="GO" id="GO:0005886">
    <property type="term" value="C:plasma membrane"/>
    <property type="evidence" value="ECO:0007669"/>
    <property type="project" value="UniProtKB-UniRule"/>
</dbReference>
<feature type="transmembrane region" description="Helical" evidence="9">
    <location>
        <begin position="76"/>
        <end position="94"/>
    </location>
</feature>
<dbReference type="AlphaFoldDB" id="A0A225D4R4"/>
<feature type="transmembrane region" description="Helical" evidence="9">
    <location>
        <begin position="156"/>
        <end position="173"/>
    </location>
</feature>
<evidence type="ECO:0000256" key="3">
    <source>
        <dbReference type="ARBA" id="ARBA00022475"/>
    </source>
</evidence>
<comment type="similarity">
    <text evidence="9">Belongs to the SecE/SEC61-gamma family.</text>
</comment>
<dbReference type="PANTHER" id="PTHR33910:SF1">
    <property type="entry name" value="PROTEIN TRANSLOCASE SUBUNIT SECE"/>
    <property type="match status" value="1"/>
</dbReference>
<keyword evidence="3 9" id="KW-1003">Cell membrane</keyword>
<comment type="caution">
    <text evidence="9">Lacks conserved residue(s) required for the propagation of feature annotation.</text>
</comment>
<evidence type="ECO:0000256" key="2">
    <source>
        <dbReference type="ARBA" id="ARBA00022448"/>
    </source>
</evidence>
<comment type="function">
    <text evidence="9">Essential subunit of the Sec protein translocation channel SecYEG. Clamps together the 2 halves of SecY. May contact the channel plug during translocation.</text>
</comment>